<evidence type="ECO:0000256" key="10">
    <source>
        <dbReference type="SAM" id="MobiDB-lite"/>
    </source>
</evidence>
<keyword evidence="7 11" id="KW-0812">Transmembrane</keyword>
<evidence type="ECO:0000256" key="8">
    <source>
        <dbReference type="ARBA" id="ARBA00022989"/>
    </source>
</evidence>
<keyword evidence="5" id="KW-0488">Methylation</keyword>
<comment type="caution">
    <text evidence="12">The sequence shown here is derived from an EMBL/GenBank/DDBJ whole genome shotgun (WGS) entry which is preliminary data.</text>
</comment>
<dbReference type="NCBIfam" id="TIGR01711">
    <property type="entry name" value="gspJ"/>
    <property type="match status" value="1"/>
</dbReference>
<evidence type="ECO:0000256" key="11">
    <source>
        <dbReference type="SAM" id="Phobius"/>
    </source>
</evidence>
<feature type="region of interest" description="Disordered" evidence="10">
    <location>
        <begin position="250"/>
        <end position="274"/>
    </location>
</feature>
<evidence type="ECO:0000313" key="13">
    <source>
        <dbReference type="Proteomes" id="UP001178148"/>
    </source>
</evidence>
<dbReference type="InterPro" id="IPR045584">
    <property type="entry name" value="Pilin-like"/>
</dbReference>
<proteinExistence type="inferred from homology"/>
<dbReference type="PROSITE" id="PS00409">
    <property type="entry name" value="PROKAR_NTER_METHYL"/>
    <property type="match status" value="1"/>
</dbReference>
<keyword evidence="4" id="KW-1003">Cell membrane</keyword>
<dbReference type="AlphaFoldDB" id="A0AA90SSK6"/>
<dbReference type="Pfam" id="PF07963">
    <property type="entry name" value="N_methyl"/>
    <property type="match status" value="1"/>
</dbReference>
<dbReference type="Gene3D" id="3.10.610.10">
    <property type="entry name" value="GSPII I/J protein-like"/>
    <property type="match status" value="1"/>
</dbReference>
<dbReference type="GO" id="GO:0015628">
    <property type="term" value="P:protein secretion by the type II secretion system"/>
    <property type="evidence" value="ECO:0007669"/>
    <property type="project" value="InterPro"/>
</dbReference>
<evidence type="ECO:0000256" key="4">
    <source>
        <dbReference type="ARBA" id="ARBA00022475"/>
    </source>
</evidence>
<accession>A0AA90SSK6</accession>
<dbReference type="GO" id="GO:0005886">
    <property type="term" value="C:plasma membrane"/>
    <property type="evidence" value="ECO:0007669"/>
    <property type="project" value="UniProtKB-SubCell"/>
</dbReference>
<sequence>MSVNKGFTLLELMIAIFIFAMISTAAYKLLNSVTHAKQVTDGLLDSLDELQRSYITIEKDFSQIIGRSIRDEFGDKQSAVLAPSKPATLATYENGYLIEFTRAGWRNPLGLIRSDLQRVAYALEDSKLVRYYWPVLDRASDPELIRQIVLHNVLGVKIRLMDEKKVWKSSWPPATKQKEGDDKNDRLDRTDRKDRKDRKDRNGRKDENSKEEHQSPMLMPAGVEIAIQHDTYGLLEFSYPLITIKSASTEVESNSGWGIGDKARQSRNSGEGEY</sequence>
<dbReference type="InterPro" id="IPR051621">
    <property type="entry name" value="T2SS_protein_J"/>
</dbReference>
<evidence type="ECO:0000256" key="7">
    <source>
        <dbReference type="ARBA" id="ARBA00022692"/>
    </source>
</evidence>
<name>A0AA90SSK6_9GAMM</name>
<keyword evidence="13" id="KW-1185">Reference proteome</keyword>
<evidence type="ECO:0000256" key="1">
    <source>
        <dbReference type="ARBA" id="ARBA00004377"/>
    </source>
</evidence>
<gene>
    <name evidence="12" type="primary">gspJ</name>
    <name evidence="12" type="ORF">QS748_05010</name>
</gene>
<keyword evidence="9 11" id="KW-0472">Membrane</keyword>
<dbReference type="EMBL" id="JASXSV010000005">
    <property type="protein sequence ID" value="MDP0588569.1"/>
    <property type="molecule type" value="Genomic_DNA"/>
</dbReference>
<feature type="region of interest" description="Disordered" evidence="10">
    <location>
        <begin position="169"/>
        <end position="218"/>
    </location>
</feature>
<dbReference type="InterPro" id="IPR010055">
    <property type="entry name" value="T2SS_protein-GspJ"/>
</dbReference>
<dbReference type="Proteomes" id="UP001178148">
    <property type="component" value="Unassembled WGS sequence"/>
</dbReference>
<dbReference type="GO" id="GO:0015627">
    <property type="term" value="C:type II protein secretion system complex"/>
    <property type="evidence" value="ECO:0007669"/>
    <property type="project" value="InterPro"/>
</dbReference>
<dbReference type="SUPFAM" id="SSF54523">
    <property type="entry name" value="Pili subunits"/>
    <property type="match status" value="1"/>
</dbReference>
<evidence type="ECO:0000256" key="3">
    <source>
        <dbReference type="ARBA" id="ARBA00021539"/>
    </source>
</evidence>
<dbReference type="InterPro" id="IPR012902">
    <property type="entry name" value="N_methyl_site"/>
</dbReference>
<evidence type="ECO:0000256" key="6">
    <source>
        <dbReference type="ARBA" id="ARBA00022519"/>
    </source>
</evidence>
<reference evidence="12 13" key="1">
    <citation type="journal article" date="2023" name="bioRxiv">
        <title>An intranuclear bacterial parasite of deep-sea mussels expresses apoptosis inhibitors acquired from its host.</title>
        <authorList>
            <person name="Gonzalez Porras M.A."/>
            <person name="Assie A."/>
            <person name="Tietjen M."/>
            <person name="Violette M."/>
            <person name="Kleiner M."/>
            <person name="Gruber-Vodicka H."/>
            <person name="Dubilier N."/>
            <person name="Leisch N."/>
        </authorList>
    </citation>
    <scope>NUCLEOTIDE SEQUENCE [LARGE SCALE GENOMIC DNA]</scope>
    <source>
        <strain evidence="12">IAP13</strain>
    </source>
</reference>
<keyword evidence="8 11" id="KW-1133">Transmembrane helix</keyword>
<feature type="compositionally biased region" description="Basic and acidic residues" evidence="10">
    <location>
        <begin position="176"/>
        <end position="214"/>
    </location>
</feature>
<dbReference type="Pfam" id="PF11612">
    <property type="entry name" value="T2SSJ"/>
    <property type="match status" value="1"/>
</dbReference>
<evidence type="ECO:0000256" key="2">
    <source>
        <dbReference type="ARBA" id="ARBA00011084"/>
    </source>
</evidence>
<protein>
    <recommendedName>
        <fullName evidence="3">Type II secretion system protein J</fullName>
    </recommendedName>
</protein>
<keyword evidence="6" id="KW-0997">Cell inner membrane</keyword>
<evidence type="ECO:0000313" key="12">
    <source>
        <dbReference type="EMBL" id="MDP0588569.1"/>
    </source>
</evidence>
<organism evidence="12 13">
    <name type="scientific">Candidatus Endonucleibacter bathymodioli</name>
    <dbReference type="NCBI Taxonomy" id="539814"/>
    <lineage>
        <taxon>Bacteria</taxon>
        <taxon>Pseudomonadati</taxon>
        <taxon>Pseudomonadota</taxon>
        <taxon>Gammaproteobacteria</taxon>
        <taxon>Oceanospirillales</taxon>
        <taxon>Endozoicomonadaceae</taxon>
        <taxon>Candidatus Endonucleibacter</taxon>
    </lineage>
</organism>
<comment type="subcellular location">
    <subcellularLocation>
        <location evidence="1">Cell inner membrane</location>
        <topology evidence="1">Single-pass membrane protein</topology>
    </subcellularLocation>
</comment>
<feature type="transmembrane region" description="Helical" evidence="11">
    <location>
        <begin position="12"/>
        <end position="30"/>
    </location>
</feature>
<dbReference type="PANTHER" id="PTHR39583:SF2">
    <property type="entry name" value="TYPE II SECRETION SYSTEM PROTEIN J"/>
    <property type="match status" value="1"/>
</dbReference>
<dbReference type="NCBIfam" id="TIGR02532">
    <property type="entry name" value="IV_pilin_GFxxxE"/>
    <property type="match status" value="1"/>
</dbReference>
<dbReference type="PANTHER" id="PTHR39583">
    <property type="entry name" value="TYPE II SECRETION SYSTEM PROTEIN J-RELATED"/>
    <property type="match status" value="1"/>
</dbReference>
<evidence type="ECO:0000256" key="5">
    <source>
        <dbReference type="ARBA" id="ARBA00022481"/>
    </source>
</evidence>
<evidence type="ECO:0000256" key="9">
    <source>
        <dbReference type="ARBA" id="ARBA00023136"/>
    </source>
</evidence>
<comment type="similarity">
    <text evidence="2">Belongs to the GSP J family.</text>
</comment>